<name>A0A0F9PSI1_9ZZZZ</name>
<reference evidence="1" key="1">
    <citation type="journal article" date="2015" name="Nature">
        <title>Complex archaea that bridge the gap between prokaryotes and eukaryotes.</title>
        <authorList>
            <person name="Spang A."/>
            <person name="Saw J.H."/>
            <person name="Jorgensen S.L."/>
            <person name="Zaremba-Niedzwiedzka K."/>
            <person name="Martijn J."/>
            <person name="Lind A.E."/>
            <person name="van Eijk R."/>
            <person name="Schleper C."/>
            <person name="Guy L."/>
            <person name="Ettema T.J."/>
        </authorList>
    </citation>
    <scope>NUCLEOTIDE SEQUENCE</scope>
</reference>
<evidence type="ECO:0000313" key="1">
    <source>
        <dbReference type="EMBL" id="KKN33144.1"/>
    </source>
</evidence>
<gene>
    <name evidence="1" type="ORF">LCGC14_0806670</name>
</gene>
<dbReference type="EMBL" id="LAZR01002200">
    <property type="protein sequence ID" value="KKN33144.1"/>
    <property type="molecule type" value="Genomic_DNA"/>
</dbReference>
<accession>A0A0F9PSI1</accession>
<protein>
    <submittedName>
        <fullName evidence="1">Uncharacterized protein</fullName>
    </submittedName>
</protein>
<proteinExistence type="predicted"/>
<sequence length="302" mass="35580">MTIHTESKSNILRNYPFSLLDMDGLLGVWQKIYNPYIDLIESKIILSKNDSISTIRNHNFAFNNKHQQRIADLIISKLEEHISNPVSKSSRNNLNKPREKIEDQYSDVVEKENYNLQITFVFTNKKIRPLKLIQMLKLTDEVKKYTQLLHKKELKQNTMIIPQIIFISLFGFESSIKDYLKNNLYGESNSNISIMVVPPIDNKLWNNYVVENSTESKNNNNEKHKWGFTFDEYKTLRKNGAVNQRQVNKMETYYNDLKESKEILEYNYQQLNIWSDTLSIKNSSALLDVISSRKMIKELLIK</sequence>
<organism evidence="1">
    <name type="scientific">marine sediment metagenome</name>
    <dbReference type="NCBI Taxonomy" id="412755"/>
    <lineage>
        <taxon>unclassified sequences</taxon>
        <taxon>metagenomes</taxon>
        <taxon>ecological metagenomes</taxon>
    </lineage>
</organism>
<comment type="caution">
    <text evidence="1">The sequence shown here is derived from an EMBL/GenBank/DDBJ whole genome shotgun (WGS) entry which is preliminary data.</text>
</comment>
<dbReference type="AlphaFoldDB" id="A0A0F9PSI1"/>